<evidence type="ECO:0000259" key="2">
    <source>
        <dbReference type="PROSITE" id="PS50848"/>
    </source>
</evidence>
<keyword evidence="1" id="KW-0732">Signal</keyword>
<dbReference type="Proteomes" id="UP000610558">
    <property type="component" value="Unassembled WGS sequence"/>
</dbReference>
<dbReference type="GO" id="GO:0008289">
    <property type="term" value="F:lipid binding"/>
    <property type="evidence" value="ECO:0007669"/>
    <property type="project" value="InterPro"/>
</dbReference>
<feature type="chain" id="PRO_5037472695" description="START domain-containing protein" evidence="1">
    <location>
        <begin position="22"/>
        <end position="217"/>
    </location>
</feature>
<evidence type="ECO:0000313" key="4">
    <source>
        <dbReference type="Proteomes" id="UP000610558"/>
    </source>
</evidence>
<proteinExistence type="predicted"/>
<dbReference type="InterPro" id="IPR002913">
    <property type="entry name" value="START_lipid-bd_dom"/>
</dbReference>
<feature type="signal peptide" evidence="1">
    <location>
        <begin position="1"/>
        <end position="21"/>
    </location>
</feature>
<dbReference type="PROSITE" id="PS50848">
    <property type="entry name" value="START"/>
    <property type="match status" value="1"/>
</dbReference>
<gene>
    <name evidence="3" type="ORF">IB286_15310</name>
</gene>
<dbReference type="GO" id="GO:0005737">
    <property type="term" value="C:cytoplasm"/>
    <property type="evidence" value="ECO:0007669"/>
    <property type="project" value="UniProtKB-ARBA"/>
</dbReference>
<dbReference type="Pfam" id="PF01852">
    <property type="entry name" value="START"/>
    <property type="match status" value="1"/>
</dbReference>
<organism evidence="3 4">
    <name type="scientific">Spongiibacter pelagi</name>
    <dbReference type="NCBI Taxonomy" id="2760804"/>
    <lineage>
        <taxon>Bacteria</taxon>
        <taxon>Pseudomonadati</taxon>
        <taxon>Pseudomonadota</taxon>
        <taxon>Gammaproteobacteria</taxon>
        <taxon>Cellvibrionales</taxon>
        <taxon>Spongiibacteraceae</taxon>
        <taxon>Spongiibacter</taxon>
    </lineage>
</organism>
<dbReference type="InterPro" id="IPR028347">
    <property type="entry name" value="START_dom_prot"/>
</dbReference>
<dbReference type="AlphaFoldDB" id="A0A927GXB7"/>
<dbReference type="EMBL" id="JACXLD010000040">
    <property type="protein sequence ID" value="MBD2860360.1"/>
    <property type="molecule type" value="Genomic_DNA"/>
</dbReference>
<dbReference type="Gene3D" id="3.30.530.20">
    <property type="match status" value="1"/>
</dbReference>
<sequence length="217" mass="24359">MNRIALVSLVFLCGFTGLVSASDADWRLDKDKDGIKIYTRKIEGSDIRQIRGTVEIKGRLSSVIALLQDPEYLAKANPLIAEAYVQERFSETESLFYLELDMPWPVTDRYGLLRRKIQQDPGTKVVTFTEVATTDDMPEKKGYIRIVQSKQQWILTPNADGSVSLDTTSHTDPNGPIPAAVLNWISVVPTYDFVDKLREEIEAGGYADAELSFIQEP</sequence>
<evidence type="ECO:0000256" key="1">
    <source>
        <dbReference type="SAM" id="SignalP"/>
    </source>
</evidence>
<accession>A0A927GXB7</accession>
<dbReference type="PANTHER" id="PTHR19308">
    <property type="entry name" value="PHOSPHATIDYLCHOLINE TRANSFER PROTEIN"/>
    <property type="match status" value="1"/>
</dbReference>
<dbReference type="SUPFAM" id="SSF55961">
    <property type="entry name" value="Bet v1-like"/>
    <property type="match status" value="1"/>
</dbReference>
<dbReference type="PIRSF" id="PIRSF039033">
    <property type="entry name" value="START_dom"/>
    <property type="match status" value="1"/>
</dbReference>
<evidence type="ECO:0000313" key="3">
    <source>
        <dbReference type="EMBL" id="MBD2860360.1"/>
    </source>
</evidence>
<name>A0A927GXB7_9GAMM</name>
<dbReference type="InterPro" id="IPR051213">
    <property type="entry name" value="START_lipid_transfer"/>
</dbReference>
<dbReference type="PANTHER" id="PTHR19308:SF14">
    <property type="entry name" value="START DOMAIN-CONTAINING PROTEIN"/>
    <property type="match status" value="1"/>
</dbReference>
<dbReference type="RefSeq" id="WP_190767030.1">
    <property type="nucleotide sequence ID" value="NZ_JACXLD010000040.1"/>
</dbReference>
<feature type="domain" description="START" evidence="2">
    <location>
        <begin position="18"/>
        <end position="206"/>
    </location>
</feature>
<protein>
    <recommendedName>
        <fullName evidence="2">START domain-containing protein</fullName>
    </recommendedName>
</protein>
<comment type="caution">
    <text evidence="3">The sequence shown here is derived from an EMBL/GenBank/DDBJ whole genome shotgun (WGS) entry which is preliminary data.</text>
</comment>
<dbReference type="InterPro" id="IPR023393">
    <property type="entry name" value="START-like_dom_sf"/>
</dbReference>
<keyword evidence="4" id="KW-1185">Reference proteome</keyword>
<reference evidence="3" key="1">
    <citation type="submission" date="2020-09" db="EMBL/GenBank/DDBJ databases">
        <authorList>
            <person name="Yoon J.-W."/>
        </authorList>
    </citation>
    <scope>NUCLEOTIDE SEQUENCE</scope>
    <source>
        <strain evidence="3">KMU-158</strain>
    </source>
</reference>